<keyword evidence="1" id="KW-0378">Hydrolase</keyword>
<name>A0A0S4LCS8_9BACT</name>
<gene>
    <name evidence="1" type="ORF">COMA2_170060</name>
</gene>
<dbReference type="Proteomes" id="UP000198736">
    <property type="component" value="Unassembled WGS sequence"/>
</dbReference>
<keyword evidence="1" id="KW-0540">Nuclease</keyword>
<organism evidence="1 2">
    <name type="scientific">Candidatus Nitrospira nitrificans</name>
    <dbReference type="NCBI Taxonomy" id="1742973"/>
    <lineage>
        <taxon>Bacteria</taxon>
        <taxon>Pseudomonadati</taxon>
        <taxon>Nitrospirota</taxon>
        <taxon>Nitrospiria</taxon>
        <taxon>Nitrospirales</taxon>
        <taxon>Nitrospiraceae</taxon>
        <taxon>Nitrospira</taxon>
    </lineage>
</organism>
<keyword evidence="2" id="KW-1185">Reference proteome</keyword>
<protein>
    <submittedName>
        <fullName evidence="1">Restriction endonuclease</fullName>
    </submittedName>
</protein>
<dbReference type="STRING" id="1742973.COMA2_170060"/>
<accession>A0A0S4LCS8</accession>
<evidence type="ECO:0000313" key="2">
    <source>
        <dbReference type="Proteomes" id="UP000198736"/>
    </source>
</evidence>
<proteinExistence type="predicted"/>
<reference evidence="2" key="1">
    <citation type="submission" date="2015-10" db="EMBL/GenBank/DDBJ databases">
        <authorList>
            <person name="Luecker S."/>
            <person name="Luecker S."/>
        </authorList>
    </citation>
    <scope>NUCLEOTIDE SEQUENCE [LARGE SCALE GENOMIC DNA]</scope>
</reference>
<dbReference type="GO" id="GO:0004519">
    <property type="term" value="F:endonuclease activity"/>
    <property type="evidence" value="ECO:0007669"/>
    <property type="project" value="UniProtKB-KW"/>
</dbReference>
<evidence type="ECO:0000313" key="1">
    <source>
        <dbReference type="EMBL" id="CUS34538.1"/>
    </source>
</evidence>
<keyword evidence="1" id="KW-0255">Endonuclease</keyword>
<sequence>MTAREFADSQVTLTDDEFQLANLFFGGRIHSGSVRLAPDGALKEFLLYPTGKQIGLNLIYPKPEREELRLYLSERRGFKPRPGDIWFLFEREAELFLGAMPSNEWNRHFGTISSTQA</sequence>
<dbReference type="AlphaFoldDB" id="A0A0S4LCS8"/>
<dbReference type="EMBL" id="CZPZ01000009">
    <property type="protein sequence ID" value="CUS34538.1"/>
    <property type="molecule type" value="Genomic_DNA"/>
</dbReference>